<evidence type="ECO:0000313" key="1">
    <source>
        <dbReference type="EMBL" id="OQD60290.1"/>
    </source>
</evidence>
<proteinExistence type="predicted"/>
<keyword evidence="2" id="KW-1185">Reference proteome</keyword>
<evidence type="ECO:0000313" key="2">
    <source>
        <dbReference type="Proteomes" id="UP000191408"/>
    </source>
</evidence>
<dbReference type="Proteomes" id="UP000191408">
    <property type="component" value="Unassembled WGS sequence"/>
</dbReference>
<organism evidence="1 2">
    <name type="scientific">Penicillium polonicum</name>
    <dbReference type="NCBI Taxonomy" id="60169"/>
    <lineage>
        <taxon>Eukaryota</taxon>
        <taxon>Fungi</taxon>
        <taxon>Dikarya</taxon>
        <taxon>Ascomycota</taxon>
        <taxon>Pezizomycotina</taxon>
        <taxon>Eurotiomycetes</taxon>
        <taxon>Eurotiomycetidae</taxon>
        <taxon>Eurotiales</taxon>
        <taxon>Aspergillaceae</taxon>
        <taxon>Penicillium</taxon>
    </lineage>
</organism>
<dbReference type="OrthoDB" id="4317075at2759"/>
<dbReference type="AlphaFoldDB" id="A0A1V6N6E6"/>
<protein>
    <submittedName>
        <fullName evidence="1">Uncharacterized protein</fullName>
    </submittedName>
</protein>
<gene>
    <name evidence="1" type="ORF">PENPOL_c025G01378</name>
</gene>
<dbReference type="EMBL" id="MDYM01000025">
    <property type="protein sequence ID" value="OQD60290.1"/>
    <property type="molecule type" value="Genomic_DNA"/>
</dbReference>
<comment type="caution">
    <text evidence="1">The sequence shown here is derived from an EMBL/GenBank/DDBJ whole genome shotgun (WGS) entry which is preliminary data.</text>
</comment>
<sequence length="253" mass="29814">MPEPEWNNALPPHIQDGIRLVQRPTSRVHLLSSYTDDVCGLMSPKAKDVSELPVLSPNGHTEPFYKVLISSRVHEELERVYMIKDDPVHEKRRYMVWFGIDLTDFGAIDTPERFFQLLEMALASEKIVVQDILLLEGPPFPDRAVWMSMYGYFGDWYKPEERKWALRAVKRHTRLLRKLWERGDIQLVNERLDTDNVGALLPCPTIFTCQHFYYNRHNWKLKRLVFPELLEEKFQLTEKGKEKEKRVHGCAHA</sequence>
<reference evidence="2" key="1">
    <citation type="journal article" date="2017" name="Nat. Microbiol.">
        <title>Global analysis of biosynthetic gene clusters reveals vast potential of secondary metabolite production in Penicillium species.</title>
        <authorList>
            <person name="Nielsen J.C."/>
            <person name="Grijseels S."/>
            <person name="Prigent S."/>
            <person name="Ji B."/>
            <person name="Dainat J."/>
            <person name="Nielsen K.F."/>
            <person name="Frisvad J.C."/>
            <person name="Workman M."/>
            <person name="Nielsen J."/>
        </authorList>
    </citation>
    <scope>NUCLEOTIDE SEQUENCE [LARGE SCALE GENOMIC DNA]</scope>
    <source>
        <strain evidence="2">IBT 4502</strain>
    </source>
</reference>
<accession>A0A1V6N6E6</accession>
<name>A0A1V6N6E6_PENPO</name>